<feature type="chain" id="PRO_5040533060" description="Peroxidase" evidence="7">
    <location>
        <begin position="22"/>
        <end position="526"/>
    </location>
</feature>
<dbReference type="PANTHER" id="PTHR31356">
    <property type="entry name" value="THYLAKOID LUMENAL 29 KDA PROTEIN, CHLOROPLASTIC-RELATED"/>
    <property type="match status" value="1"/>
</dbReference>
<comment type="caution">
    <text evidence="9">The sequence shown here is derived from an EMBL/GenBank/DDBJ whole genome shotgun (WGS) entry which is preliminary data.</text>
</comment>
<feature type="domain" description="Plant heme peroxidase family profile" evidence="8">
    <location>
        <begin position="69"/>
        <end position="247"/>
    </location>
</feature>
<dbReference type="InterPro" id="IPR044831">
    <property type="entry name" value="Ccp1-like"/>
</dbReference>
<dbReference type="PROSITE" id="PS00436">
    <property type="entry name" value="PEROXIDASE_2"/>
    <property type="match status" value="1"/>
</dbReference>
<dbReference type="EC" id="1.11.1.-" evidence="7"/>
<gene>
    <name evidence="9" type="ORF">BJ875DRAFT_102009</name>
</gene>
<dbReference type="GO" id="GO:0004601">
    <property type="term" value="F:peroxidase activity"/>
    <property type="evidence" value="ECO:0007669"/>
    <property type="project" value="UniProtKB-KW"/>
</dbReference>
<accession>A0A9P8C8Q3</accession>
<evidence type="ECO:0000256" key="1">
    <source>
        <dbReference type="ARBA" id="ARBA00022559"/>
    </source>
</evidence>
<dbReference type="GO" id="GO:0042744">
    <property type="term" value="P:hydrogen peroxide catabolic process"/>
    <property type="evidence" value="ECO:0007669"/>
    <property type="project" value="TreeGrafter"/>
</dbReference>
<dbReference type="EMBL" id="MU251377">
    <property type="protein sequence ID" value="KAG9237989.1"/>
    <property type="molecule type" value="Genomic_DNA"/>
</dbReference>
<name>A0A9P8C8Q3_9HELO</name>
<keyword evidence="5" id="KW-0408">Iron</keyword>
<organism evidence="9 10">
    <name type="scientific">Amylocarpus encephaloides</name>
    <dbReference type="NCBI Taxonomy" id="45428"/>
    <lineage>
        <taxon>Eukaryota</taxon>
        <taxon>Fungi</taxon>
        <taxon>Dikarya</taxon>
        <taxon>Ascomycota</taxon>
        <taxon>Pezizomycotina</taxon>
        <taxon>Leotiomycetes</taxon>
        <taxon>Helotiales</taxon>
        <taxon>Helotiales incertae sedis</taxon>
        <taxon>Amylocarpus</taxon>
    </lineage>
</organism>
<dbReference type="PRINTS" id="PR00458">
    <property type="entry name" value="PEROXIDASE"/>
</dbReference>
<protein>
    <recommendedName>
        <fullName evidence="7">Peroxidase</fullName>
        <ecNumber evidence="7">1.11.1.-</ecNumber>
    </recommendedName>
</protein>
<keyword evidence="1 7" id="KW-0575">Peroxidase</keyword>
<evidence type="ECO:0000256" key="5">
    <source>
        <dbReference type="ARBA" id="ARBA00023004"/>
    </source>
</evidence>
<dbReference type="InterPro" id="IPR019794">
    <property type="entry name" value="Peroxidases_AS"/>
</dbReference>
<keyword evidence="7" id="KW-0732">Signal</keyword>
<sequence>MSFSKLSVASLVLSAIPLSSGAFYYPNVQESLIEHEFVDAHGAYEAGFIAAITPCSNYASGGPLFGRETAAQWVRVAFHDSVTHHISDGTGGLDASIGFETDRDENVGSAMNDTMHFFRNRVNSKLSAADFLALSVQVSVGNCGGPQIPVRYGRIDATGPGPFGVPAPQTSIEETLEMFAGAGFSQADSIGLAACGHTFGSVHTGPFPDVVPPETRSPTNLAGGIPFDTTTDIFDNVIIHEYIDGTGNGGGPLVTTTINAGSRSDLRLFESDNNATMRSFYRQSNTQFGVTCANLFQRMIETVPSTTKLSAAVKPQTLKPINATLDFSGRSLVFTGYIRTLSANALSKRATAPTVNVAGEDDSTATASRGFLTPEPGTGSSVFGVTTYYPFKRVVTRPEAFTSFTVAYDRLYSFATSYKQFIPPSLVTVTGTENGAVTVAFTVAVYRSNTAPSVTVSVPVAQPNNQAPKIATFSKVPMTRSTSQSGYTLFTGTTTASVWTGGALTIAVVNSAGKELDVLMTDGKLQ</sequence>
<keyword evidence="2" id="KW-0349">Heme</keyword>
<proteinExistence type="inferred from homology"/>
<evidence type="ECO:0000256" key="3">
    <source>
        <dbReference type="ARBA" id="ARBA00022723"/>
    </source>
</evidence>
<evidence type="ECO:0000313" key="9">
    <source>
        <dbReference type="EMBL" id="KAG9237989.1"/>
    </source>
</evidence>
<dbReference type="GO" id="GO:0046872">
    <property type="term" value="F:metal ion binding"/>
    <property type="evidence" value="ECO:0007669"/>
    <property type="project" value="UniProtKB-UniRule"/>
</dbReference>
<dbReference type="Gene3D" id="1.10.520.10">
    <property type="match status" value="1"/>
</dbReference>
<dbReference type="PANTHER" id="PTHR31356:SF53">
    <property type="entry name" value="HEME PEROXIDASE"/>
    <property type="match status" value="1"/>
</dbReference>
<dbReference type="Gene3D" id="1.10.420.10">
    <property type="entry name" value="Peroxidase, domain 2"/>
    <property type="match status" value="1"/>
</dbReference>
<reference evidence="9" key="1">
    <citation type="journal article" date="2021" name="IMA Fungus">
        <title>Genomic characterization of three marine fungi, including Emericellopsis atlantica sp. nov. with signatures of a generalist lifestyle and marine biomass degradation.</title>
        <authorList>
            <person name="Hagestad O.C."/>
            <person name="Hou L."/>
            <person name="Andersen J.H."/>
            <person name="Hansen E.H."/>
            <person name="Altermark B."/>
            <person name="Li C."/>
            <person name="Kuhnert E."/>
            <person name="Cox R.J."/>
            <person name="Crous P.W."/>
            <person name="Spatafora J.W."/>
            <person name="Lail K."/>
            <person name="Amirebrahimi M."/>
            <person name="Lipzen A."/>
            <person name="Pangilinan J."/>
            <person name="Andreopoulos W."/>
            <person name="Hayes R.D."/>
            <person name="Ng V."/>
            <person name="Grigoriev I.V."/>
            <person name="Jackson S.A."/>
            <person name="Sutton T.D.S."/>
            <person name="Dobson A.D.W."/>
            <person name="Rama T."/>
        </authorList>
    </citation>
    <scope>NUCLEOTIDE SEQUENCE</scope>
    <source>
        <strain evidence="9">TRa018bII</strain>
    </source>
</reference>
<evidence type="ECO:0000256" key="7">
    <source>
        <dbReference type="RuleBase" id="RU363051"/>
    </source>
</evidence>
<feature type="signal peptide" evidence="7">
    <location>
        <begin position="1"/>
        <end position="21"/>
    </location>
</feature>
<keyword evidence="10" id="KW-1185">Reference proteome</keyword>
<comment type="similarity">
    <text evidence="6">Belongs to the peroxidase family.</text>
</comment>
<evidence type="ECO:0000259" key="8">
    <source>
        <dbReference type="PROSITE" id="PS50873"/>
    </source>
</evidence>
<evidence type="ECO:0000256" key="6">
    <source>
        <dbReference type="RuleBase" id="RU004241"/>
    </source>
</evidence>
<dbReference type="InterPro" id="IPR010255">
    <property type="entry name" value="Haem_peroxidase_sf"/>
</dbReference>
<dbReference type="GO" id="GO:0020037">
    <property type="term" value="F:heme binding"/>
    <property type="evidence" value="ECO:0007669"/>
    <property type="project" value="UniProtKB-UniRule"/>
</dbReference>
<dbReference type="GO" id="GO:0034599">
    <property type="term" value="P:cellular response to oxidative stress"/>
    <property type="evidence" value="ECO:0007669"/>
    <property type="project" value="InterPro"/>
</dbReference>
<dbReference type="AlphaFoldDB" id="A0A9P8C8Q3"/>
<evidence type="ECO:0000313" key="10">
    <source>
        <dbReference type="Proteomes" id="UP000824998"/>
    </source>
</evidence>
<dbReference type="OrthoDB" id="5985073at2759"/>
<dbReference type="InterPro" id="IPR002016">
    <property type="entry name" value="Haem_peroxidase"/>
</dbReference>
<dbReference type="GO" id="GO:0000302">
    <property type="term" value="P:response to reactive oxygen species"/>
    <property type="evidence" value="ECO:0007669"/>
    <property type="project" value="TreeGrafter"/>
</dbReference>
<dbReference type="Pfam" id="PF00141">
    <property type="entry name" value="peroxidase"/>
    <property type="match status" value="1"/>
</dbReference>
<keyword evidence="3" id="KW-0479">Metal-binding</keyword>
<dbReference type="PROSITE" id="PS50873">
    <property type="entry name" value="PEROXIDASE_4"/>
    <property type="match status" value="1"/>
</dbReference>
<dbReference type="SUPFAM" id="SSF48113">
    <property type="entry name" value="Heme-dependent peroxidases"/>
    <property type="match status" value="1"/>
</dbReference>
<evidence type="ECO:0000256" key="2">
    <source>
        <dbReference type="ARBA" id="ARBA00022617"/>
    </source>
</evidence>
<evidence type="ECO:0000256" key="4">
    <source>
        <dbReference type="ARBA" id="ARBA00023002"/>
    </source>
</evidence>
<dbReference type="Proteomes" id="UP000824998">
    <property type="component" value="Unassembled WGS sequence"/>
</dbReference>
<keyword evidence="4 7" id="KW-0560">Oxidoreductase</keyword>